<feature type="modified residue" description="4-aspartylphosphate" evidence="2">
    <location>
        <position position="53"/>
    </location>
</feature>
<dbReference type="SUPFAM" id="SSF52172">
    <property type="entry name" value="CheY-like"/>
    <property type="match status" value="1"/>
</dbReference>
<dbReference type="InterPro" id="IPR011006">
    <property type="entry name" value="CheY-like_superfamily"/>
</dbReference>
<dbReference type="PROSITE" id="PS50110">
    <property type="entry name" value="RESPONSE_REGULATORY"/>
    <property type="match status" value="1"/>
</dbReference>
<evidence type="ECO:0000256" key="1">
    <source>
        <dbReference type="ARBA" id="ARBA00022553"/>
    </source>
</evidence>
<comment type="caution">
    <text evidence="4">The sequence shown here is derived from an EMBL/GenBank/DDBJ whole genome shotgun (WGS) entry which is preliminary data.</text>
</comment>
<name>A0ABV7IWZ5_9SPHN</name>
<dbReference type="Proteomes" id="UP001595604">
    <property type="component" value="Unassembled WGS sequence"/>
</dbReference>
<proteinExistence type="predicted"/>
<dbReference type="Gene3D" id="3.40.50.2300">
    <property type="match status" value="1"/>
</dbReference>
<feature type="domain" description="Response regulatory" evidence="3">
    <location>
        <begin position="4"/>
        <end position="120"/>
    </location>
</feature>
<dbReference type="InterPro" id="IPR001789">
    <property type="entry name" value="Sig_transdc_resp-reg_receiver"/>
</dbReference>
<organism evidence="4 5">
    <name type="scientific">Novosphingobium bradum</name>
    <dbReference type="NCBI Taxonomy" id="1737444"/>
    <lineage>
        <taxon>Bacteria</taxon>
        <taxon>Pseudomonadati</taxon>
        <taxon>Pseudomonadota</taxon>
        <taxon>Alphaproteobacteria</taxon>
        <taxon>Sphingomonadales</taxon>
        <taxon>Sphingomonadaceae</taxon>
        <taxon>Novosphingobium</taxon>
    </lineage>
</organism>
<dbReference type="PANTHER" id="PTHR44591:SF3">
    <property type="entry name" value="RESPONSE REGULATORY DOMAIN-CONTAINING PROTEIN"/>
    <property type="match status" value="1"/>
</dbReference>
<protein>
    <submittedName>
        <fullName evidence="4">Response regulator</fullName>
    </submittedName>
</protein>
<sequence length="122" mass="12847">MSARILCIEDEPGLGEDITLELEDAGYAVDLATDGAQGLAALGARAYDLVLCDVQVPVRSGLDVLAEAADNPAYGAPPFIMLTAYSDPALHVRCARAGARHLLVKPVDYDGLLALIARELAR</sequence>
<evidence type="ECO:0000256" key="2">
    <source>
        <dbReference type="PROSITE-ProRule" id="PRU00169"/>
    </source>
</evidence>
<gene>
    <name evidence="4" type="ORF">ACFOD9_14735</name>
</gene>
<keyword evidence="1 2" id="KW-0597">Phosphoprotein</keyword>
<dbReference type="PANTHER" id="PTHR44591">
    <property type="entry name" value="STRESS RESPONSE REGULATOR PROTEIN 1"/>
    <property type="match status" value="1"/>
</dbReference>
<keyword evidence="5" id="KW-1185">Reference proteome</keyword>
<dbReference type="RefSeq" id="WP_379510889.1">
    <property type="nucleotide sequence ID" value="NZ_JBHRTQ010000015.1"/>
</dbReference>
<evidence type="ECO:0000313" key="5">
    <source>
        <dbReference type="Proteomes" id="UP001595604"/>
    </source>
</evidence>
<dbReference type="InterPro" id="IPR050595">
    <property type="entry name" value="Bact_response_regulator"/>
</dbReference>
<dbReference type="Pfam" id="PF00072">
    <property type="entry name" value="Response_reg"/>
    <property type="match status" value="1"/>
</dbReference>
<reference evidence="5" key="1">
    <citation type="journal article" date="2019" name="Int. J. Syst. Evol. Microbiol.">
        <title>The Global Catalogue of Microorganisms (GCM) 10K type strain sequencing project: providing services to taxonomists for standard genome sequencing and annotation.</title>
        <authorList>
            <consortium name="The Broad Institute Genomics Platform"/>
            <consortium name="The Broad Institute Genome Sequencing Center for Infectious Disease"/>
            <person name="Wu L."/>
            <person name="Ma J."/>
        </authorList>
    </citation>
    <scope>NUCLEOTIDE SEQUENCE [LARGE SCALE GENOMIC DNA]</scope>
    <source>
        <strain evidence="5">KCTC 42984</strain>
    </source>
</reference>
<accession>A0ABV7IWZ5</accession>
<dbReference type="SMART" id="SM00448">
    <property type="entry name" value="REC"/>
    <property type="match status" value="1"/>
</dbReference>
<evidence type="ECO:0000313" key="4">
    <source>
        <dbReference type="EMBL" id="MFC3175513.1"/>
    </source>
</evidence>
<evidence type="ECO:0000259" key="3">
    <source>
        <dbReference type="PROSITE" id="PS50110"/>
    </source>
</evidence>
<dbReference type="EMBL" id="JBHRTQ010000015">
    <property type="protein sequence ID" value="MFC3175513.1"/>
    <property type="molecule type" value="Genomic_DNA"/>
</dbReference>